<dbReference type="InterPro" id="IPR019018">
    <property type="entry name" value="Rab-bd_FIP-RBD"/>
</dbReference>
<keyword evidence="7" id="KW-0472">Membrane</keyword>
<dbReference type="SUPFAM" id="SSF144270">
    <property type="entry name" value="Eferin C-derminal domain-like"/>
    <property type="match status" value="1"/>
</dbReference>
<dbReference type="GO" id="GO:0030139">
    <property type="term" value="C:endocytic vesicle"/>
    <property type="evidence" value="ECO:0007669"/>
    <property type="project" value="TreeGrafter"/>
</dbReference>
<proteinExistence type="predicted"/>
<gene>
    <name evidence="12" type="ORF">DPMN_036748</name>
</gene>
<dbReference type="GO" id="GO:0032456">
    <property type="term" value="P:endocytic recycling"/>
    <property type="evidence" value="ECO:0007669"/>
    <property type="project" value="TreeGrafter"/>
</dbReference>
<dbReference type="AlphaFoldDB" id="A0A9D4RLR1"/>
<evidence type="ECO:0000313" key="12">
    <source>
        <dbReference type="EMBL" id="KAH3873511.1"/>
    </source>
</evidence>
<evidence type="ECO:0000256" key="4">
    <source>
        <dbReference type="ARBA" id="ARBA00022448"/>
    </source>
</evidence>
<evidence type="ECO:0008006" key="14">
    <source>
        <dbReference type="Google" id="ProtNLM"/>
    </source>
</evidence>
<dbReference type="Pfam" id="PF09457">
    <property type="entry name" value="RBD-FIP"/>
    <property type="match status" value="1"/>
</dbReference>
<dbReference type="Pfam" id="PF25450">
    <property type="entry name" value="Rab11-FIP3"/>
    <property type="match status" value="1"/>
</dbReference>
<dbReference type="GO" id="GO:0005509">
    <property type="term" value="F:calcium ion binding"/>
    <property type="evidence" value="ECO:0007669"/>
    <property type="project" value="InterPro"/>
</dbReference>
<dbReference type="GO" id="GO:0055038">
    <property type="term" value="C:recycling endosome membrane"/>
    <property type="evidence" value="ECO:0007669"/>
    <property type="project" value="UniProtKB-SubCell"/>
</dbReference>
<dbReference type="Gene3D" id="1.20.5.2440">
    <property type="match status" value="1"/>
</dbReference>
<sequence>MDVMEVDFTEKIKGVFDVCDTEGTGFITVDHLKSLAKEHFGADNEEETVGIIHLLDPEGKGKVSFQDFCAGVQQILEVQAASKQSTPTNTGNHTDFINSFLITQHSTPETQDASEASAFTFNEYDTNTDEDGGQLLIDFSTPETTRRNLFPTSSHGHSSGRSSVTSKTDEENFEDYGAVDLESDSSDANLSCDSSHRSRLRSPRNRHKGPNRRISSAVYASHLARGVRSPNEDIYDDIDGSFQELTDRIKYLEKQVVKVSDEKTREDSLKHRYKDENSILIKSVVDRIHTLEEQLKDMEVKSDERVRVEQKKLHDLVSKNSLENDKVEYLTMRLQNFESENERLKTDVVRLKNENDKLRMDKMEVMDRLAAMEEDFNRVSAEYNEMMSKFDREQIITGNLLDELQKELEDLRRYKIDTEHRHGHMARTPSLTDSNGFILHAEMQKLKEANKHLAEENEELNAQLLAQTVQEGRHIMQEGSSLAEELDHMTKEELMKSLREQQDVNRRLSQYVDKILLTILEKNPSILEKK</sequence>
<dbReference type="SMART" id="SM00054">
    <property type="entry name" value="EFh"/>
    <property type="match status" value="2"/>
</dbReference>
<feature type="domain" description="EF-hand" evidence="10">
    <location>
        <begin position="7"/>
        <end position="42"/>
    </location>
</feature>
<evidence type="ECO:0000256" key="5">
    <source>
        <dbReference type="ARBA" id="ARBA00022753"/>
    </source>
</evidence>
<dbReference type="InterPro" id="IPR037245">
    <property type="entry name" value="FIP-RBD_C_sf"/>
</dbReference>
<dbReference type="GO" id="GO:0032465">
    <property type="term" value="P:regulation of cytokinesis"/>
    <property type="evidence" value="ECO:0007669"/>
    <property type="project" value="TreeGrafter"/>
</dbReference>
<dbReference type="PROSITE" id="PS50222">
    <property type="entry name" value="EF_HAND_2"/>
    <property type="match status" value="2"/>
</dbReference>
<feature type="compositionally biased region" description="Basic residues" evidence="9">
    <location>
        <begin position="197"/>
        <end position="211"/>
    </location>
</feature>
<evidence type="ECO:0000259" key="11">
    <source>
        <dbReference type="PROSITE" id="PS51511"/>
    </source>
</evidence>
<dbReference type="EMBL" id="JAIWYP010000002">
    <property type="protein sequence ID" value="KAH3873511.1"/>
    <property type="molecule type" value="Genomic_DNA"/>
</dbReference>
<feature type="coiled-coil region" evidence="8">
    <location>
        <begin position="242"/>
        <end position="470"/>
    </location>
</feature>
<evidence type="ECO:0000256" key="7">
    <source>
        <dbReference type="ARBA" id="ARBA00023136"/>
    </source>
</evidence>
<protein>
    <recommendedName>
        <fullName evidence="14">Rab11 family-interacting protein 4A</fullName>
    </recommendedName>
</protein>
<dbReference type="CDD" id="cd00051">
    <property type="entry name" value="EFh"/>
    <property type="match status" value="1"/>
</dbReference>
<keyword evidence="5" id="KW-0967">Endosome</keyword>
<accession>A0A9D4RLR1</accession>
<evidence type="ECO:0000313" key="13">
    <source>
        <dbReference type="Proteomes" id="UP000828390"/>
    </source>
</evidence>
<evidence type="ECO:0000259" key="10">
    <source>
        <dbReference type="PROSITE" id="PS50222"/>
    </source>
</evidence>
<dbReference type="InterPro" id="IPR057316">
    <property type="entry name" value="Rab11-FIP3/4_dom"/>
</dbReference>
<reference evidence="12" key="2">
    <citation type="submission" date="2020-11" db="EMBL/GenBank/DDBJ databases">
        <authorList>
            <person name="McCartney M.A."/>
            <person name="Auch B."/>
            <person name="Kono T."/>
            <person name="Mallez S."/>
            <person name="Becker A."/>
            <person name="Gohl D.M."/>
            <person name="Silverstein K.A.T."/>
            <person name="Koren S."/>
            <person name="Bechman K.B."/>
            <person name="Herman A."/>
            <person name="Abrahante J.E."/>
            <person name="Garbe J."/>
        </authorList>
    </citation>
    <scope>NUCLEOTIDE SEQUENCE</scope>
    <source>
        <strain evidence="12">Duluth1</strain>
        <tissue evidence="12">Whole animal</tissue>
    </source>
</reference>
<evidence type="ECO:0000256" key="8">
    <source>
        <dbReference type="SAM" id="Coils"/>
    </source>
</evidence>
<feature type="compositionally biased region" description="Low complexity" evidence="9">
    <location>
        <begin position="152"/>
        <end position="166"/>
    </location>
</feature>
<evidence type="ECO:0000256" key="3">
    <source>
        <dbReference type="ARBA" id="ARBA00004654"/>
    </source>
</evidence>
<feature type="domain" description="EF-hand" evidence="10">
    <location>
        <begin position="43"/>
        <end position="78"/>
    </location>
</feature>
<dbReference type="GO" id="GO:0032154">
    <property type="term" value="C:cleavage furrow"/>
    <property type="evidence" value="ECO:0007669"/>
    <property type="project" value="UniProtKB-SubCell"/>
</dbReference>
<dbReference type="InterPro" id="IPR051977">
    <property type="entry name" value="Rab11-interacting_regulator"/>
</dbReference>
<dbReference type="SUPFAM" id="SSF47473">
    <property type="entry name" value="EF-hand"/>
    <property type="match status" value="1"/>
</dbReference>
<comment type="subcellular location">
    <subcellularLocation>
        <location evidence="2">Cleavage furrow</location>
    </subcellularLocation>
    <subcellularLocation>
        <location evidence="1">Midbody</location>
    </subcellularLocation>
    <subcellularLocation>
        <location evidence="3">Recycling endosome membrane</location>
        <topology evidence="3">Peripheral membrane protein</topology>
    </subcellularLocation>
</comment>
<keyword evidence="4" id="KW-0813">Transport</keyword>
<keyword evidence="6 8" id="KW-0175">Coiled coil</keyword>
<dbReference type="InterPro" id="IPR002048">
    <property type="entry name" value="EF_hand_dom"/>
</dbReference>
<evidence type="ECO:0000256" key="6">
    <source>
        <dbReference type="ARBA" id="ARBA00023054"/>
    </source>
</evidence>
<feature type="region of interest" description="Disordered" evidence="9">
    <location>
        <begin position="142"/>
        <end position="215"/>
    </location>
</feature>
<dbReference type="GO" id="GO:0030496">
    <property type="term" value="C:midbody"/>
    <property type="evidence" value="ECO:0007669"/>
    <property type="project" value="UniProtKB-SubCell"/>
</dbReference>
<evidence type="ECO:0000256" key="9">
    <source>
        <dbReference type="SAM" id="MobiDB-lite"/>
    </source>
</evidence>
<comment type="caution">
    <text evidence="12">The sequence shown here is derived from an EMBL/GenBank/DDBJ whole genome shotgun (WGS) entry which is preliminary data.</text>
</comment>
<dbReference type="Pfam" id="PF13499">
    <property type="entry name" value="EF-hand_7"/>
    <property type="match status" value="1"/>
</dbReference>
<name>A0A9D4RLR1_DREPO</name>
<dbReference type="Gene3D" id="1.10.238.10">
    <property type="entry name" value="EF-hand"/>
    <property type="match status" value="1"/>
</dbReference>
<dbReference type="PANTHER" id="PTHR15726:SF7">
    <property type="entry name" value="NUCLEAR FALLOUT, ISOFORM J"/>
    <property type="match status" value="1"/>
</dbReference>
<feature type="domain" description="FIP-RBD" evidence="11">
    <location>
        <begin position="468"/>
        <end position="530"/>
    </location>
</feature>
<keyword evidence="13" id="KW-1185">Reference proteome</keyword>
<organism evidence="12 13">
    <name type="scientific">Dreissena polymorpha</name>
    <name type="common">Zebra mussel</name>
    <name type="synonym">Mytilus polymorpha</name>
    <dbReference type="NCBI Taxonomy" id="45954"/>
    <lineage>
        <taxon>Eukaryota</taxon>
        <taxon>Metazoa</taxon>
        <taxon>Spiralia</taxon>
        <taxon>Lophotrochozoa</taxon>
        <taxon>Mollusca</taxon>
        <taxon>Bivalvia</taxon>
        <taxon>Autobranchia</taxon>
        <taxon>Heteroconchia</taxon>
        <taxon>Euheterodonta</taxon>
        <taxon>Imparidentia</taxon>
        <taxon>Neoheterodontei</taxon>
        <taxon>Myida</taxon>
        <taxon>Dreissenoidea</taxon>
        <taxon>Dreissenidae</taxon>
        <taxon>Dreissena</taxon>
    </lineage>
</organism>
<dbReference type="PROSITE" id="PS51511">
    <property type="entry name" value="FIP_RBD"/>
    <property type="match status" value="1"/>
</dbReference>
<dbReference type="PANTHER" id="PTHR15726">
    <property type="entry name" value="RAB11-FAMILY INTERACTING PROTEIN"/>
    <property type="match status" value="1"/>
</dbReference>
<evidence type="ECO:0000256" key="1">
    <source>
        <dbReference type="ARBA" id="ARBA00004214"/>
    </source>
</evidence>
<reference evidence="12" key="1">
    <citation type="journal article" date="2019" name="bioRxiv">
        <title>The Genome of the Zebra Mussel, Dreissena polymorpha: A Resource for Invasive Species Research.</title>
        <authorList>
            <person name="McCartney M.A."/>
            <person name="Auch B."/>
            <person name="Kono T."/>
            <person name="Mallez S."/>
            <person name="Zhang Y."/>
            <person name="Obille A."/>
            <person name="Becker A."/>
            <person name="Abrahante J.E."/>
            <person name="Garbe J."/>
            <person name="Badalamenti J.P."/>
            <person name="Herman A."/>
            <person name="Mangelson H."/>
            <person name="Liachko I."/>
            <person name="Sullivan S."/>
            <person name="Sone E.D."/>
            <person name="Koren S."/>
            <person name="Silverstein K.A.T."/>
            <person name="Beckman K.B."/>
            <person name="Gohl D.M."/>
        </authorList>
    </citation>
    <scope>NUCLEOTIDE SEQUENCE</scope>
    <source>
        <strain evidence="12">Duluth1</strain>
        <tissue evidence="12">Whole animal</tissue>
    </source>
</reference>
<dbReference type="Proteomes" id="UP000828390">
    <property type="component" value="Unassembled WGS sequence"/>
</dbReference>
<dbReference type="InterPro" id="IPR011992">
    <property type="entry name" value="EF-hand-dom_pair"/>
</dbReference>
<evidence type="ECO:0000256" key="2">
    <source>
        <dbReference type="ARBA" id="ARBA00004626"/>
    </source>
</evidence>